<feature type="domain" description="ABC transmembrane type-1" evidence="11">
    <location>
        <begin position="135"/>
        <end position="344"/>
    </location>
</feature>
<dbReference type="CDD" id="cd06261">
    <property type="entry name" value="TM_PBP2"/>
    <property type="match status" value="1"/>
</dbReference>
<dbReference type="Pfam" id="PF00528">
    <property type="entry name" value="BPD_transp_1"/>
    <property type="match status" value="1"/>
</dbReference>
<feature type="transmembrane region" description="Helical" evidence="10">
    <location>
        <begin position="202"/>
        <end position="221"/>
    </location>
</feature>
<dbReference type="NCBIfam" id="TIGR00974">
    <property type="entry name" value="3a0107s02c"/>
    <property type="match status" value="1"/>
</dbReference>
<dbReference type="RefSeq" id="WP_382396650.1">
    <property type="nucleotide sequence ID" value="NZ_JBHTCQ010000005.1"/>
</dbReference>
<evidence type="ECO:0000313" key="12">
    <source>
        <dbReference type="EMBL" id="MFC7407121.1"/>
    </source>
</evidence>
<dbReference type="PANTHER" id="PTHR42922:SF1">
    <property type="entry name" value="PHOSPHATE TRANSPORT SYSTEM PERMEASE PROTEIN PSTA"/>
    <property type="match status" value="1"/>
</dbReference>
<keyword evidence="9 10" id="KW-0472">Membrane</keyword>
<evidence type="ECO:0000313" key="13">
    <source>
        <dbReference type="Proteomes" id="UP001596455"/>
    </source>
</evidence>
<evidence type="ECO:0000256" key="3">
    <source>
        <dbReference type="ARBA" id="ARBA00007069"/>
    </source>
</evidence>
<dbReference type="InterPro" id="IPR005672">
    <property type="entry name" value="Phosphate_PstA"/>
</dbReference>
<proteinExistence type="inferred from homology"/>
<comment type="similarity">
    <text evidence="3 10">Belongs to the binding-protein-dependent transport system permease family. CysTW subfamily.</text>
</comment>
<keyword evidence="4" id="KW-0813">Transport</keyword>
<dbReference type="EMBL" id="JBHTCQ010000005">
    <property type="protein sequence ID" value="MFC7407121.1"/>
    <property type="molecule type" value="Genomic_DNA"/>
</dbReference>
<evidence type="ECO:0000256" key="6">
    <source>
        <dbReference type="ARBA" id="ARBA00022592"/>
    </source>
</evidence>
<feature type="transmembrane region" description="Helical" evidence="10">
    <location>
        <begin position="139"/>
        <end position="160"/>
    </location>
</feature>
<feature type="transmembrane region" description="Helical" evidence="10">
    <location>
        <begin position="253"/>
        <end position="274"/>
    </location>
</feature>
<comment type="subcellular location">
    <subcellularLocation>
        <location evidence="2 10">Cell membrane</location>
        <topology evidence="2 10">Multi-pass membrane protein</topology>
    </subcellularLocation>
</comment>
<organism evidence="12 13">
    <name type="scientific">Georgenia alba</name>
    <dbReference type="NCBI Taxonomy" id="2233858"/>
    <lineage>
        <taxon>Bacteria</taxon>
        <taxon>Bacillati</taxon>
        <taxon>Actinomycetota</taxon>
        <taxon>Actinomycetes</taxon>
        <taxon>Micrococcales</taxon>
        <taxon>Bogoriellaceae</taxon>
        <taxon>Georgenia</taxon>
    </lineage>
</organism>
<protein>
    <recommendedName>
        <fullName evidence="10">Phosphate transport system permease protein PstA</fullName>
    </recommendedName>
</protein>
<dbReference type="Gene3D" id="1.10.3720.10">
    <property type="entry name" value="MetI-like"/>
    <property type="match status" value="1"/>
</dbReference>
<keyword evidence="6" id="KW-0592">Phosphate transport</keyword>
<evidence type="ECO:0000256" key="2">
    <source>
        <dbReference type="ARBA" id="ARBA00004651"/>
    </source>
</evidence>
<evidence type="ECO:0000256" key="9">
    <source>
        <dbReference type="ARBA" id="ARBA00023136"/>
    </source>
</evidence>
<comment type="caution">
    <text evidence="12">The sequence shown here is derived from an EMBL/GenBank/DDBJ whole genome shotgun (WGS) entry which is preliminary data.</text>
</comment>
<dbReference type="SUPFAM" id="SSF161098">
    <property type="entry name" value="MetI-like"/>
    <property type="match status" value="1"/>
</dbReference>
<reference evidence="13" key="1">
    <citation type="journal article" date="2019" name="Int. J. Syst. Evol. Microbiol.">
        <title>The Global Catalogue of Microorganisms (GCM) 10K type strain sequencing project: providing services to taxonomists for standard genome sequencing and annotation.</title>
        <authorList>
            <consortium name="The Broad Institute Genomics Platform"/>
            <consortium name="The Broad Institute Genome Sequencing Center for Infectious Disease"/>
            <person name="Wu L."/>
            <person name="Ma J."/>
        </authorList>
    </citation>
    <scope>NUCLEOTIDE SEQUENCE [LARGE SCALE GENOMIC DNA]</scope>
    <source>
        <strain evidence="13">JCM 1490</strain>
    </source>
</reference>
<dbReference type="PROSITE" id="PS50928">
    <property type="entry name" value="ABC_TM1"/>
    <property type="match status" value="1"/>
</dbReference>
<dbReference type="Proteomes" id="UP001596455">
    <property type="component" value="Unassembled WGS sequence"/>
</dbReference>
<dbReference type="InterPro" id="IPR035906">
    <property type="entry name" value="MetI-like_sf"/>
</dbReference>
<feature type="transmembrane region" description="Helical" evidence="10">
    <location>
        <begin position="172"/>
        <end position="196"/>
    </location>
</feature>
<evidence type="ECO:0000256" key="7">
    <source>
        <dbReference type="ARBA" id="ARBA00022692"/>
    </source>
</evidence>
<dbReference type="PANTHER" id="PTHR42922">
    <property type="entry name" value="PHOSPHATE TRANSPORT SYSTEM PERMEASE PROTEIN PSTA"/>
    <property type="match status" value="1"/>
</dbReference>
<dbReference type="InterPro" id="IPR000515">
    <property type="entry name" value="MetI-like"/>
</dbReference>
<name>A0ABW2QCV3_9MICO</name>
<comment type="function">
    <text evidence="1">Part of the binding-protein-dependent transport system for phosphate; probably responsible for the translocation of the substrate across the membrane.</text>
</comment>
<keyword evidence="13" id="KW-1185">Reference proteome</keyword>
<evidence type="ECO:0000256" key="8">
    <source>
        <dbReference type="ARBA" id="ARBA00022989"/>
    </source>
</evidence>
<evidence type="ECO:0000256" key="10">
    <source>
        <dbReference type="RuleBase" id="RU363043"/>
    </source>
</evidence>
<sequence length="357" mass="37949">MTTTTTTPKRRPLAQVKRLPKHTPWALLAAALAVAFLVLQLLSTPTPAGVFFLAAALYVLATWVLSRVVEGPRQATDRLATAVVTGAFVLVMIPLGSLVTQVAAEGMKFMSFDFLNTDMGGVFGEIRDGGAGHAIVGTLYVTGLASAFAIPLGILTAVYLVEFGRGRLARAITLLVDVMTGIPSIVAGLFVFVLFAQIDPQYRSAFMGGVALAVLMTPVVVRSVEEMLKLVPNELREASYALGVPKWLTVVKVVLRTAIAGITTGVMIAIARVIGETAPLLLTVGSSAVLFNYSPVEGRIMTLPVYVYSQYRQGAGIQGSVEVERAWAAALTLIVIVMLLNLVARLVSKFFSPKGIS</sequence>
<evidence type="ECO:0000256" key="4">
    <source>
        <dbReference type="ARBA" id="ARBA00022448"/>
    </source>
</evidence>
<keyword evidence="8 10" id="KW-1133">Transmembrane helix</keyword>
<evidence type="ECO:0000259" key="11">
    <source>
        <dbReference type="PROSITE" id="PS50928"/>
    </source>
</evidence>
<feature type="transmembrane region" description="Helical" evidence="10">
    <location>
        <begin position="81"/>
        <end position="104"/>
    </location>
</feature>
<evidence type="ECO:0000256" key="1">
    <source>
        <dbReference type="ARBA" id="ARBA00003510"/>
    </source>
</evidence>
<dbReference type="InterPro" id="IPR051408">
    <property type="entry name" value="Phosphate_transprt_permease"/>
</dbReference>
<feature type="transmembrane region" description="Helical" evidence="10">
    <location>
        <begin position="326"/>
        <end position="347"/>
    </location>
</feature>
<accession>A0ABW2QCV3</accession>
<keyword evidence="7 10" id="KW-0812">Transmembrane</keyword>
<evidence type="ECO:0000256" key="5">
    <source>
        <dbReference type="ARBA" id="ARBA00022475"/>
    </source>
</evidence>
<feature type="transmembrane region" description="Helical" evidence="10">
    <location>
        <begin position="48"/>
        <end position="69"/>
    </location>
</feature>
<feature type="transmembrane region" description="Helical" evidence="10">
    <location>
        <begin position="25"/>
        <end position="42"/>
    </location>
</feature>
<keyword evidence="5 10" id="KW-1003">Cell membrane</keyword>
<gene>
    <name evidence="12" type="primary">pstA</name>
    <name evidence="12" type="ORF">ACFQQL_18535</name>
</gene>